<dbReference type="GO" id="GO:0008277">
    <property type="term" value="P:regulation of G protein-coupled receptor signaling pathway"/>
    <property type="evidence" value="ECO:0007669"/>
    <property type="project" value="TreeGrafter"/>
</dbReference>
<keyword evidence="3" id="KW-1185">Reference proteome</keyword>
<evidence type="ECO:0000259" key="2">
    <source>
        <dbReference type="PROSITE" id="PS50097"/>
    </source>
</evidence>
<accession>A0A6P5A0Z2</accession>
<feature type="compositionally biased region" description="Polar residues" evidence="1">
    <location>
        <begin position="680"/>
        <end position="690"/>
    </location>
</feature>
<dbReference type="GeneID" id="109479356"/>
<feature type="region of interest" description="Disordered" evidence="1">
    <location>
        <begin position="603"/>
        <end position="635"/>
    </location>
</feature>
<dbReference type="OrthoDB" id="10003873at2759"/>
<sequence>MEASGHTKLHSLDEVHLNVGGQWYCANKNLLVRYTESKLYQAVSLYGSDTNVLFVEGDGRMFQHVLNFITTGELVLPPGFNEHELLIHEARETYGIRALVEKLERVRKNDSEEHFNDKGLRIGHARYRSLEMNTGRPFLTNIAVLQKYPLLLQNSSLAWLTENGFAFIHCDNDNFRHILNSCHHGVCLVPQYLSEAGRIMDELKKYGITDKERGYFSNDDNSQSNQKKPANDIEQQCCPPIYIMAIEILQRVSSTHNLGRLEISLTRDGKGLVVHGSGNLFAQASQCLGVSRLLLLDDISDFHDMYKAVKVSNIPALVSAVEDFQRSPPFLQPAKSHCPFSCPPRKADLQPLHSNEDTANHSSFGSEVVTVYVGNQTYEASRHVLTEAARHSRIPKCVDGMLYITGDAEMFRHILNFFRTGKLMLPPDFAEYELLLCEANHLGVSCIVSMLDQPRMVLKKAYGKEVKEAAEVKKQKRTKKKRQLCSCPECFPTSSEKAPSRENLSSLASIESEAVLDQQEIVSGIDAHGTQGSAVSYDAHRSRNIPEHSVFIKMAKTGASVTRSDKDNSYCSHQHKWGVYQGRASVCQVGPDGRLQIELILSRPDNDQQPINRLQEKSSDKSDFTKQSGNPKTLMEFSERCLSSASQRLMQMSKTVLEIQTLTKTDISIAKKQFPVDSIINPSNSSNAVSSLPDPAQSESKVAINTDHSYSHPPSKDSKSVTNKLPSSKGEMKPPKSKPKLVALSDAEVEAHCHKSESSTGYNLQGQDRCERTEDFGYIAVIRHPHVHGQQEDKGSPYKPFTTSRLYIGAQEPTTGNDVAALSLLNHTQQLCADRLQRNHCEGDTSTKGKAYPAGRLTEDSEDGMLDVEENRQTVAYSGTTVKPMYHAVGETKSAMACHTVTEEHLVMENKDSCSDLNNEAEKTIKSPDASIASTPKGSIHLRNLTKLCSQVSWLHSVPQQPDITTQDALADGCKEKTASDCLDVSEVYAMKENADPNTEPTEQEHCSKDATHADLSKAPAVASGYTPVRVTSSPIERQSTELPLASTPVEEGSSQQRCILLPLAAKDVVYARMCHRFLLGVIEDSKKLGDVPDLTAEVARLVHRLWNADISPSTFVGCLSHLGPFNSHTCEHLTPWITRSLSPARWYALSMLELVEKHPSACSLTTSRVADIL</sequence>
<dbReference type="GO" id="GO:0043235">
    <property type="term" value="C:receptor complex"/>
    <property type="evidence" value="ECO:0007669"/>
    <property type="project" value="TreeGrafter"/>
</dbReference>
<evidence type="ECO:0000313" key="4">
    <source>
        <dbReference type="RefSeq" id="XP_019636867.1"/>
    </source>
</evidence>
<feature type="region of interest" description="Disordered" evidence="1">
    <location>
        <begin position="680"/>
        <end position="739"/>
    </location>
</feature>
<protein>
    <submittedName>
        <fullName evidence="4">Uncharacterized protein LOC109479356</fullName>
    </submittedName>
</protein>
<dbReference type="PANTHER" id="PTHR14499">
    <property type="entry name" value="POTASSIUM CHANNEL TETRAMERIZATION DOMAIN-CONTAINING"/>
    <property type="match status" value="1"/>
</dbReference>
<dbReference type="AlphaFoldDB" id="A0A6P5A0Z2"/>
<dbReference type="PROSITE" id="PS50097">
    <property type="entry name" value="BTB"/>
    <property type="match status" value="1"/>
</dbReference>
<evidence type="ECO:0000256" key="1">
    <source>
        <dbReference type="SAM" id="MobiDB-lite"/>
    </source>
</evidence>
<dbReference type="KEGG" id="bbel:109479356"/>
<dbReference type="RefSeq" id="XP_019636867.1">
    <property type="nucleotide sequence ID" value="XM_019781308.1"/>
</dbReference>
<evidence type="ECO:0000313" key="3">
    <source>
        <dbReference type="Proteomes" id="UP000515135"/>
    </source>
</evidence>
<dbReference type="InterPro" id="IPR011333">
    <property type="entry name" value="SKP1/BTB/POZ_sf"/>
</dbReference>
<gene>
    <name evidence="4" type="primary">LOC109479356</name>
</gene>
<dbReference type="SUPFAM" id="SSF54695">
    <property type="entry name" value="POZ domain"/>
    <property type="match status" value="3"/>
</dbReference>
<dbReference type="PANTHER" id="PTHR14499:SF128">
    <property type="entry name" value="POTASSIUM CHANNEL TETRAMERIZATION DOMAIN CONTAINING 21"/>
    <property type="match status" value="1"/>
</dbReference>
<dbReference type="GO" id="GO:0051260">
    <property type="term" value="P:protein homooligomerization"/>
    <property type="evidence" value="ECO:0007669"/>
    <property type="project" value="InterPro"/>
</dbReference>
<proteinExistence type="predicted"/>
<name>A0A6P5A0Z2_BRABE</name>
<reference evidence="4" key="1">
    <citation type="submission" date="2025-08" db="UniProtKB">
        <authorList>
            <consortium name="RefSeq"/>
        </authorList>
    </citation>
    <scope>IDENTIFICATION</scope>
    <source>
        <tissue evidence="4">Gonad</tissue>
    </source>
</reference>
<feature type="domain" description="BTB" evidence="2">
    <location>
        <begin position="13"/>
        <end position="78"/>
    </location>
</feature>
<dbReference type="CDD" id="cd18316">
    <property type="entry name" value="BTB_POZ_KCTD-like"/>
    <property type="match status" value="1"/>
</dbReference>
<dbReference type="Proteomes" id="UP000515135">
    <property type="component" value="Unplaced"/>
</dbReference>
<feature type="compositionally biased region" description="Basic and acidic residues" evidence="1">
    <location>
        <begin position="614"/>
        <end position="624"/>
    </location>
</feature>
<dbReference type="Pfam" id="PF02214">
    <property type="entry name" value="BTB_2"/>
    <property type="match status" value="1"/>
</dbReference>
<dbReference type="SMART" id="SM00225">
    <property type="entry name" value="BTB"/>
    <property type="match status" value="2"/>
</dbReference>
<organism evidence="3 4">
    <name type="scientific">Branchiostoma belcheri</name>
    <name type="common">Amphioxus</name>
    <dbReference type="NCBI Taxonomy" id="7741"/>
    <lineage>
        <taxon>Eukaryota</taxon>
        <taxon>Metazoa</taxon>
        <taxon>Chordata</taxon>
        <taxon>Cephalochordata</taxon>
        <taxon>Leptocardii</taxon>
        <taxon>Amphioxiformes</taxon>
        <taxon>Branchiostomatidae</taxon>
        <taxon>Branchiostoma</taxon>
    </lineage>
</organism>
<dbReference type="InterPro" id="IPR000210">
    <property type="entry name" value="BTB/POZ_dom"/>
</dbReference>
<dbReference type="InterPro" id="IPR003131">
    <property type="entry name" value="T1-type_BTB"/>
</dbReference>
<dbReference type="Gene3D" id="3.30.710.10">
    <property type="entry name" value="Potassium Channel Kv1.1, Chain A"/>
    <property type="match status" value="2"/>
</dbReference>